<protein>
    <recommendedName>
        <fullName evidence="4">Gag-pol polyprotein</fullName>
    </recommendedName>
</protein>
<keyword evidence="3" id="KW-1185">Reference proteome</keyword>
<dbReference type="PANTHER" id="PTHR33064">
    <property type="entry name" value="POL PROTEIN"/>
    <property type="match status" value="1"/>
</dbReference>
<organism evidence="2 3">
    <name type="scientific">Solanum verrucosum</name>
    <dbReference type="NCBI Taxonomy" id="315347"/>
    <lineage>
        <taxon>Eukaryota</taxon>
        <taxon>Viridiplantae</taxon>
        <taxon>Streptophyta</taxon>
        <taxon>Embryophyta</taxon>
        <taxon>Tracheophyta</taxon>
        <taxon>Spermatophyta</taxon>
        <taxon>Magnoliopsida</taxon>
        <taxon>eudicotyledons</taxon>
        <taxon>Gunneridae</taxon>
        <taxon>Pentapetalae</taxon>
        <taxon>asterids</taxon>
        <taxon>lamiids</taxon>
        <taxon>Solanales</taxon>
        <taxon>Solanaceae</taxon>
        <taxon>Solanoideae</taxon>
        <taxon>Solaneae</taxon>
        <taxon>Solanum</taxon>
    </lineage>
</organism>
<feature type="compositionally biased region" description="Polar residues" evidence="1">
    <location>
        <begin position="26"/>
        <end position="60"/>
    </location>
</feature>
<dbReference type="InterPro" id="IPR043128">
    <property type="entry name" value="Rev_trsase/Diguanyl_cyclase"/>
</dbReference>
<evidence type="ECO:0008006" key="4">
    <source>
        <dbReference type="Google" id="ProtNLM"/>
    </source>
</evidence>
<evidence type="ECO:0000313" key="3">
    <source>
        <dbReference type="Proteomes" id="UP001234989"/>
    </source>
</evidence>
<feature type="region of interest" description="Disordered" evidence="1">
    <location>
        <begin position="18"/>
        <end position="97"/>
    </location>
</feature>
<reference evidence="2" key="1">
    <citation type="submission" date="2023-08" db="EMBL/GenBank/DDBJ databases">
        <title>A de novo genome assembly of Solanum verrucosum Schlechtendal, a Mexican diploid species geographically isolated from the other diploid A-genome species in potato relatives.</title>
        <authorList>
            <person name="Hosaka K."/>
        </authorList>
    </citation>
    <scope>NUCLEOTIDE SEQUENCE</scope>
    <source>
        <tissue evidence="2">Young leaves</tissue>
    </source>
</reference>
<name>A0AAF0ZLL8_SOLVR</name>
<dbReference type="Proteomes" id="UP001234989">
    <property type="component" value="Chromosome 8"/>
</dbReference>
<dbReference type="InterPro" id="IPR051320">
    <property type="entry name" value="Viral_Replic_Matur_Polypro"/>
</dbReference>
<proteinExistence type="predicted"/>
<sequence>MLIGDMDIAKLMVYVQQQKQKRRAPSSATTPAPRNQGEYNGQNSHNFRARPAQSQGSVAQRVNPPACAKCRRTHPVAPPDRDAPRGSTSGNGGGANHLYAITSRQEQENFLDVVTGMIKVFTLDFYDLLEKGASLSFMTPYVANNIDVLREKLCEPFCVSGEGIKVDTQKIEAVQNWPRPTSSTDIKSFLGLAGYYRRFVEGFSLFHLL</sequence>
<dbReference type="SUPFAM" id="SSF56672">
    <property type="entry name" value="DNA/RNA polymerases"/>
    <property type="match status" value="1"/>
</dbReference>
<evidence type="ECO:0000256" key="1">
    <source>
        <dbReference type="SAM" id="MobiDB-lite"/>
    </source>
</evidence>
<dbReference type="InterPro" id="IPR043502">
    <property type="entry name" value="DNA/RNA_pol_sf"/>
</dbReference>
<dbReference type="PANTHER" id="PTHR33064:SF37">
    <property type="entry name" value="RIBONUCLEASE H"/>
    <property type="match status" value="1"/>
</dbReference>
<dbReference type="AlphaFoldDB" id="A0AAF0ZLL8"/>
<dbReference type="Gene3D" id="3.30.70.270">
    <property type="match status" value="1"/>
</dbReference>
<evidence type="ECO:0000313" key="2">
    <source>
        <dbReference type="EMBL" id="WMV41359.1"/>
    </source>
</evidence>
<gene>
    <name evidence="2" type="ORF">MTR67_034744</name>
</gene>
<dbReference type="EMBL" id="CP133619">
    <property type="protein sequence ID" value="WMV41359.1"/>
    <property type="molecule type" value="Genomic_DNA"/>
</dbReference>
<accession>A0AAF0ZLL8</accession>